<organism evidence="3 4">
    <name type="scientific">Dryococelus australis</name>
    <dbReference type="NCBI Taxonomy" id="614101"/>
    <lineage>
        <taxon>Eukaryota</taxon>
        <taxon>Metazoa</taxon>
        <taxon>Ecdysozoa</taxon>
        <taxon>Arthropoda</taxon>
        <taxon>Hexapoda</taxon>
        <taxon>Insecta</taxon>
        <taxon>Pterygota</taxon>
        <taxon>Neoptera</taxon>
        <taxon>Polyneoptera</taxon>
        <taxon>Phasmatodea</taxon>
        <taxon>Verophasmatodea</taxon>
        <taxon>Anareolatae</taxon>
        <taxon>Phasmatidae</taxon>
        <taxon>Eurycanthinae</taxon>
        <taxon>Dryococelus</taxon>
    </lineage>
</organism>
<feature type="chain" id="PRO_5045947044" description="Secreted protein" evidence="2">
    <location>
        <begin position="22"/>
        <end position="77"/>
    </location>
</feature>
<feature type="signal peptide" evidence="2">
    <location>
        <begin position="1"/>
        <end position="21"/>
    </location>
</feature>
<name>A0ABQ9GXF4_9NEOP</name>
<evidence type="ECO:0000313" key="3">
    <source>
        <dbReference type="EMBL" id="KAJ8876683.1"/>
    </source>
</evidence>
<reference evidence="3 4" key="1">
    <citation type="submission" date="2023-02" db="EMBL/GenBank/DDBJ databases">
        <title>LHISI_Scaffold_Assembly.</title>
        <authorList>
            <person name="Stuart O.P."/>
            <person name="Cleave R."/>
            <person name="Magrath M.J.L."/>
            <person name="Mikheyev A.S."/>
        </authorList>
    </citation>
    <scope>NUCLEOTIDE SEQUENCE [LARGE SCALE GENOMIC DNA]</scope>
    <source>
        <strain evidence="3">Daus_M_001</strain>
        <tissue evidence="3">Leg muscle</tissue>
    </source>
</reference>
<protein>
    <recommendedName>
        <fullName evidence="5">Secreted protein</fullName>
    </recommendedName>
</protein>
<proteinExistence type="predicted"/>
<evidence type="ECO:0008006" key="5">
    <source>
        <dbReference type="Google" id="ProtNLM"/>
    </source>
</evidence>
<gene>
    <name evidence="3" type="ORF">PR048_021130</name>
</gene>
<evidence type="ECO:0000256" key="2">
    <source>
        <dbReference type="SAM" id="SignalP"/>
    </source>
</evidence>
<feature type="region of interest" description="Disordered" evidence="1">
    <location>
        <begin position="49"/>
        <end position="77"/>
    </location>
</feature>
<accession>A0ABQ9GXF4</accession>
<keyword evidence="2" id="KW-0732">Signal</keyword>
<comment type="caution">
    <text evidence="3">The sequence shown here is derived from an EMBL/GenBank/DDBJ whole genome shotgun (WGS) entry which is preliminary data.</text>
</comment>
<sequence length="77" mass="7604">MHVAGVVQVAVVACAVALAAGGGPGNAVASSTPDLTRVADVGRHEQRTFPPGVNFLLGGRPPGFSDQTGGQGGIKPR</sequence>
<keyword evidence="4" id="KW-1185">Reference proteome</keyword>
<evidence type="ECO:0000256" key="1">
    <source>
        <dbReference type="SAM" id="MobiDB-lite"/>
    </source>
</evidence>
<dbReference type="EMBL" id="JARBHB010000008">
    <property type="protein sequence ID" value="KAJ8876683.1"/>
    <property type="molecule type" value="Genomic_DNA"/>
</dbReference>
<dbReference type="Proteomes" id="UP001159363">
    <property type="component" value="Chromosome 7"/>
</dbReference>
<evidence type="ECO:0000313" key="4">
    <source>
        <dbReference type="Proteomes" id="UP001159363"/>
    </source>
</evidence>